<dbReference type="Pfam" id="PF13641">
    <property type="entry name" value="Glyco_tranf_2_3"/>
    <property type="match status" value="1"/>
</dbReference>
<dbReference type="EMBL" id="CYSD01000032">
    <property type="protein sequence ID" value="CUH78731.1"/>
    <property type="molecule type" value="Genomic_DNA"/>
</dbReference>
<dbReference type="Proteomes" id="UP000052022">
    <property type="component" value="Unassembled WGS sequence"/>
</dbReference>
<dbReference type="CDD" id="cd00761">
    <property type="entry name" value="Glyco_tranf_GTA_type"/>
    <property type="match status" value="1"/>
</dbReference>
<reference evidence="1 2" key="1">
    <citation type="submission" date="2015-09" db="EMBL/GenBank/DDBJ databases">
        <authorList>
            <consortium name="Swine Surveillance"/>
        </authorList>
    </citation>
    <scope>NUCLEOTIDE SEQUENCE [LARGE SCALE GENOMIC DNA]</scope>
    <source>
        <strain evidence="1 2">CECT 7557</strain>
    </source>
</reference>
<gene>
    <name evidence="1" type="ORF">TRM7557_02018</name>
</gene>
<protein>
    <recommendedName>
        <fullName evidence="3">Mycofactocin system glycosyltransferase</fullName>
    </recommendedName>
</protein>
<proteinExistence type="predicted"/>
<evidence type="ECO:0008006" key="3">
    <source>
        <dbReference type="Google" id="ProtNLM"/>
    </source>
</evidence>
<accession>A0A0P1GBF7</accession>
<dbReference type="AlphaFoldDB" id="A0A0P1GBF7"/>
<keyword evidence="2" id="KW-1185">Reference proteome</keyword>
<name>A0A0P1GBF7_9RHOB</name>
<dbReference type="RefSeq" id="WP_058290081.1">
    <property type="nucleotide sequence ID" value="NZ_CYSD01000032.1"/>
</dbReference>
<evidence type="ECO:0000313" key="2">
    <source>
        <dbReference type="Proteomes" id="UP000052022"/>
    </source>
</evidence>
<dbReference type="Gene3D" id="3.90.550.10">
    <property type="entry name" value="Spore Coat Polysaccharide Biosynthesis Protein SpsA, Chain A"/>
    <property type="match status" value="1"/>
</dbReference>
<evidence type="ECO:0000313" key="1">
    <source>
        <dbReference type="EMBL" id="CUH78731.1"/>
    </source>
</evidence>
<organism evidence="1 2">
    <name type="scientific">Tritonibacter multivorans</name>
    <dbReference type="NCBI Taxonomy" id="928856"/>
    <lineage>
        <taxon>Bacteria</taxon>
        <taxon>Pseudomonadati</taxon>
        <taxon>Pseudomonadota</taxon>
        <taxon>Alphaproteobacteria</taxon>
        <taxon>Rhodobacterales</taxon>
        <taxon>Paracoccaceae</taxon>
        <taxon>Tritonibacter</taxon>
    </lineage>
</organism>
<dbReference type="OrthoDB" id="9790710at2"/>
<dbReference type="InterPro" id="IPR029044">
    <property type="entry name" value="Nucleotide-diphossugar_trans"/>
</dbReference>
<dbReference type="STRING" id="928856.SAMN04488049_12112"/>
<sequence length="302" mass="33459">MTSVALIICSVGRPDCLRDLLPWIARQTCAPDRVLFVVTKPEDLPPEDTLLEHLPDAEILYSPKGLPRQRNCGLEAVLDTTDIVVFIDDDYLPAGHALAGIVSAFESFPQANGITGLLLADGIHSQGLSVPEAAALLAEHEKATQQEQADFEVLEHNLVGLYGCNMAYRTRAIGTLRFDESLPLYGWQEDVDFAARLPGEKLRTNAFSGVHCGTKAGRETSGHMLGYSQVVNPIYLSRKGSLPWRFSARLVLRNVLANHVKMWRPEPWIDRAQRARGNWIAVRDILLGRATPMRILEMAKQG</sequence>
<dbReference type="SUPFAM" id="SSF53448">
    <property type="entry name" value="Nucleotide-diphospho-sugar transferases"/>
    <property type="match status" value="1"/>
</dbReference>